<evidence type="ECO:0000256" key="3">
    <source>
        <dbReference type="ARBA" id="ARBA00022833"/>
    </source>
</evidence>
<organism evidence="7 8">
    <name type="scientific">Limulus polyphemus</name>
    <name type="common">Atlantic horseshoe crab</name>
    <dbReference type="NCBI Taxonomy" id="6850"/>
    <lineage>
        <taxon>Eukaryota</taxon>
        <taxon>Metazoa</taxon>
        <taxon>Ecdysozoa</taxon>
        <taxon>Arthropoda</taxon>
        <taxon>Chelicerata</taxon>
        <taxon>Merostomata</taxon>
        <taxon>Xiphosura</taxon>
        <taxon>Limulidae</taxon>
        <taxon>Limulus</taxon>
    </lineage>
</organism>
<dbReference type="InterPro" id="IPR036236">
    <property type="entry name" value="Znf_C2H2_sf"/>
</dbReference>
<dbReference type="SMART" id="SM00355">
    <property type="entry name" value="ZnF_C2H2"/>
    <property type="match status" value="3"/>
</dbReference>
<dbReference type="PANTHER" id="PTHR23235">
    <property type="entry name" value="KRUEPPEL-LIKE TRANSCRIPTION FACTOR"/>
    <property type="match status" value="1"/>
</dbReference>
<feature type="domain" description="C2H2-type" evidence="6">
    <location>
        <begin position="341"/>
        <end position="363"/>
    </location>
</feature>
<evidence type="ECO:0000313" key="8">
    <source>
        <dbReference type="RefSeq" id="XP_013791872.1"/>
    </source>
</evidence>
<accession>A0ABM1C023</accession>
<evidence type="ECO:0000259" key="6">
    <source>
        <dbReference type="PROSITE" id="PS50157"/>
    </source>
</evidence>
<evidence type="ECO:0000313" key="7">
    <source>
        <dbReference type="Proteomes" id="UP000694941"/>
    </source>
</evidence>
<evidence type="ECO:0000256" key="4">
    <source>
        <dbReference type="PROSITE-ProRule" id="PRU00042"/>
    </source>
</evidence>
<feature type="domain" description="C2H2-type" evidence="6">
    <location>
        <begin position="311"/>
        <end position="340"/>
    </location>
</feature>
<keyword evidence="7" id="KW-1185">Reference proteome</keyword>
<name>A0ABM1C023_LIMPO</name>
<dbReference type="InterPro" id="IPR013087">
    <property type="entry name" value="Znf_C2H2_type"/>
</dbReference>
<dbReference type="Proteomes" id="UP000694941">
    <property type="component" value="Unplaced"/>
</dbReference>
<feature type="domain" description="C2H2-type" evidence="6">
    <location>
        <begin position="281"/>
        <end position="310"/>
    </location>
</feature>
<dbReference type="Gene3D" id="3.30.160.60">
    <property type="entry name" value="Classic Zinc Finger"/>
    <property type="match status" value="3"/>
</dbReference>
<reference evidence="8" key="1">
    <citation type="submission" date="2025-08" db="UniProtKB">
        <authorList>
            <consortium name="RefSeq"/>
        </authorList>
    </citation>
    <scope>IDENTIFICATION</scope>
    <source>
        <tissue evidence="8">Muscle</tissue>
    </source>
</reference>
<keyword evidence="2 4" id="KW-0863">Zinc-finger</keyword>
<evidence type="ECO:0000256" key="5">
    <source>
        <dbReference type="SAM" id="MobiDB-lite"/>
    </source>
</evidence>
<protein>
    <submittedName>
        <fullName evidence="8">Krueppel-like factor 17</fullName>
    </submittedName>
</protein>
<keyword evidence="3" id="KW-0862">Zinc</keyword>
<keyword evidence="1" id="KW-0479">Metal-binding</keyword>
<gene>
    <name evidence="8" type="primary">LOC106475744</name>
</gene>
<dbReference type="Pfam" id="PF00096">
    <property type="entry name" value="zf-C2H2"/>
    <property type="match status" value="2"/>
</dbReference>
<proteinExistence type="predicted"/>
<dbReference type="SUPFAM" id="SSF57667">
    <property type="entry name" value="beta-beta-alpha zinc fingers"/>
    <property type="match status" value="1"/>
</dbReference>
<sequence length="367" mass="40990">MTSPCDMTSGIQCDNRPLPSSSAVNTFTQVGFTGTSRLQYQQQQLPTSSATTPGQLSDARVLEDVRLERSLGLSLEGVKQFYTEDPPSVSSNVKCEMNLAGSFSDPGSGESYYFYNYNPYGQRYVPVTSEVKNENCYYPNNTGTDSFTGHWTTYSCGMPSHQVSPPVTPDNLTARYPYQSEPYTVIPDNLTARYPYQSEPYSGFQPGMSKMQTGLLHPHSSSSVPPNPSHTRMVTPPTSPHLVGFLAAGRASFCAEGNLQPPPSKPRRGRRSRGPKKVTVHTCSYAGCIKTYSKSSHLKAHLRTHTGEKPYECTWKGCGWKFARSDELTRHYRKHTGDRPFQCRLCERAFSRSDHLSLHMKRHVEIV</sequence>
<feature type="region of interest" description="Disordered" evidence="5">
    <location>
        <begin position="256"/>
        <end position="276"/>
    </location>
</feature>
<dbReference type="PANTHER" id="PTHR23235:SF158">
    <property type="entry name" value="C2H2-TYPE DOMAIN-CONTAINING PROTEIN"/>
    <property type="match status" value="1"/>
</dbReference>
<dbReference type="PROSITE" id="PS00028">
    <property type="entry name" value="ZINC_FINGER_C2H2_1"/>
    <property type="match status" value="3"/>
</dbReference>
<dbReference type="RefSeq" id="XP_013791872.1">
    <property type="nucleotide sequence ID" value="XM_013936418.1"/>
</dbReference>
<feature type="compositionally biased region" description="Basic residues" evidence="5">
    <location>
        <begin position="265"/>
        <end position="276"/>
    </location>
</feature>
<dbReference type="GeneID" id="106475744"/>
<evidence type="ECO:0000256" key="1">
    <source>
        <dbReference type="ARBA" id="ARBA00022723"/>
    </source>
</evidence>
<evidence type="ECO:0000256" key="2">
    <source>
        <dbReference type="ARBA" id="ARBA00022771"/>
    </source>
</evidence>
<dbReference type="PROSITE" id="PS50157">
    <property type="entry name" value="ZINC_FINGER_C2H2_2"/>
    <property type="match status" value="3"/>
</dbReference>